<evidence type="ECO:0000313" key="2">
    <source>
        <dbReference type="EMBL" id="RKN17579.1"/>
    </source>
</evidence>
<sequence length="269" mass="28750">MRSGLLERALRVAAARAAAPGDLKFTERQLYFELCRVLLPAHLLPRRLPFTLAPPLCHGRFAAALGRLGDVPGLLAAPPHRRPRRGAPAEPDLYDYGLPRLLVCQDPAIARMLLANDWHLEAACPVLAADDLPLDPRLTAALGRVPDAVVHVLHDASAQGTALPGRVRAQLGPDAPRVAALGLTPRHAASLHLTRGRATGPALPAASLDRRELRWLARGRYAEVAAVNPAHLLRTLHRLVRDGGAPPPGAAPGGVEAPRDTGFLTWPAR</sequence>
<reference evidence="3 4" key="1">
    <citation type="submission" date="2018-09" db="EMBL/GenBank/DDBJ databases">
        <title>Streptomyces sp. nov. DS1-2, an endophytic actinomycete isolated from roots of Dendrobium scabrilingue.</title>
        <authorList>
            <person name="Kuncharoen N."/>
            <person name="Kudo T."/>
            <person name="Ohkuma M."/>
            <person name="Yuki M."/>
            <person name="Tanasupawat S."/>
        </authorList>
    </citation>
    <scope>NUCLEOTIDE SEQUENCE [LARGE SCALE GENOMIC DNA]</scope>
    <source>
        <strain evidence="1 4">AZ1-7</strain>
        <strain evidence="2 3">DS1-2</strain>
    </source>
</reference>
<dbReference type="AlphaFoldDB" id="A0A3A9VYD2"/>
<evidence type="ECO:0000313" key="4">
    <source>
        <dbReference type="Proteomes" id="UP000275024"/>
    </source>
</evidence>
<dbReference type="EMBL" id="RBDY01000023">
    <property type="protein sequence ID" value="RKN17579.1"/>
    <property type="molecule type" value="Genomic_DNA"/>
</dbReference>
<evidence type="ECO:0000313" key="1">
    <source>
        <dbReference type="EMBL" id="RKN05740.1"/>
    </source>
</evidence>
<dbReference type="Proteomes" id="UP000275024">
    <property type="component" value="Unassembled WGS sequence"/>
</dbReference>
<dbReference type="RefSeq" id="WP_120699293.1">
    <property type="nucleotide sequence ID" value="NZ_RBDX01000025.1"/>
</dbReference>
<protein>
    <submittedName>
        <fullName evidence="1">Uncharacterized protein</fullName>
    </submittedName>
</protein>
<accession>A0A3A9VYD2</accession>
<organism evidence="1 4">
    <name type="scientific">Streptomyces radicis</name>
    <dbReference type="NCBI Taxonomy" id="1750517"/>
    <lineage>
        <taxon>Bacteria</taxon>
        <taxon>Bacillati</taxon>
        <taxon>Actinomycetota</taxon>
        <taxon>Actinomycetes</taxon>
        <taxon>Kitasatosporales</taxon>
        <taxon>Streptomycetaceae</taxon>
        <taxon>Streptomyces</taxon>
    </lineage>
</organism>
<proteinExistence type="predicted"/>
<keyword evidence="3" id="KW-1185">Reference proteome</keyword>
<dbReference type="EMBL" id="RBDX01000025">
    <property type="protein sequence ID" value="RKN05740.1"/>
    <property type="molecule type" value="Genomic_DNA"/>
</dbReference>
<name>A0A3A9VYD2_9ACTN</name>
<gene>
    <name evidence="2" type="ORF">D7318_24035</name>
    <name evidence="1" type="ORF">D7319_24670</name>
</gene>
<evidence type="ECO:0000313" key="3">
    <source>
        <dbReference type="Proteomes" id="UP000268652"/>
    </source>
</evidence>
<comment type="caution">
    <text evidence="1">The sequence shown here is derived from an EMBL/GenBank/DDBJ whole genome shotgun (WGS) entry which is preliminary data.</text>
</comment>
<dbReference type="OrthoDB" id="3698630at2"/>
<dbReference type="Proteomes" id="UP000268652">
    <property type="component" value="Unassembled WGS sequence"/>
</dbReference>